<dbReference type="RefSeq" id="WP_137438086.1">
    <property type="nucleotide sequence ID" value="NZ_JANRHC010000007.1"/>
</dbReference>
<feature type="transmembrane region" description="Helical" evidence="11">
    <location>
        <begin position="12"/>
        <end position="36"/>
    </location>
</feature>
<evidence type="ECO:0000313" key="14">
    <source>
        <dbReference type="Proteomes" id="UP000308488"/>
    </source>
</evidence>
<evidence type="ECO:0000256" key="2">
    <source>
        <dbReference type="ARBA" id="ARBA00021549"/>
    </source>
</evidence>
<comment type="similarity">
    <text evidence="9">Belongs to the GSP H family.</text>
</comment>
<organism evidence="13 14">
    <name type="scientific">Marinobacter panjinensis</name>
    <dbReference type="NCBI Taxonomy" id="2576384"/>
    <lineage>
        <taxon>Bacteria</taxon>
        <taxon>Pseudomonadati</taxon>
        <taxon>Pseudomonadota</taxon>
        <taxon>Gammaproteobacteria</taxon>
        <taxon>Pseudomonadales</taxon>
        <taxon>Marinobacteraceae</taxon>
        <taxon>Marinobacter</taxon>
    </lineage>
</organism>
<sequence length="185" mass="20393">MNPSRSASGFTLLELLLVLVFIAIAGSYTLGSWSGWVDTSRHRNLILSYQDHFAYARWEAVTSGKIVTICPLSAASTCTDDWNRKVSVFHDVDRDGKPDGGDVLRVISEPEGFRVTSRTGGKGYLRFSPNGTTHGMTGSLVVCSIHNRKSLMSYLALNKGGRLRIQHDDDQDSLITLPWGTELEC</sequence>
<dbReference type="AlphaFoldDB" id="A0A4U6QS69"/>
<evidence type="ECO:0000256" key="5">
    <source>
        <dbReference type="ARBA" id="ARBA00022519"/>
    </source>
</evidence>
<dbReference type="NCBIfam" id="TIGR02532">
    <property type="entry name" value="IV_pilin_GFxxxE"/>
    <property type="match status" value="1"/>
</dbReference>
<evidence type="ECO:0000256" key="9">
    <source>
        <dbReference type="ARBA" id="ARBA00025772"/>
    </source>
</evidence>
<keyword evidence="8 11" id="KW-0472">Membrane</keyword>
<dbReference type="Proteomes" id="UP000308488">
    <property type="component" value="Unassembled WGS sequence"/>
</dbReference>
<dbReference type="Pfam" id="PF12019">
    <property type="entry name" value="GspH"/>
    <property type="match status" value="1"/>
</dbReference>
<feature type="domain" description="General secretion pathway GspH" evidence="12">
    <location>
        <begin position="52"/>
        <end position="152"/>
    </location>
</feature>
<dbReference type="InterPro" id="IPR045584">
    <property type="entry name" value="Pilin-like"/>
</dbReference>
<proteinExistence type="inferred from homology"/>
<evidence type="ECO:0000256" key="8">
    <source>
        <dbReference type="ARBA" id="ARBA00023136"/>
    </source>
</evidence>
<keyword evidence="5" id="KW-0997">Cell inner membrane</keyword>
<evidence type="ECO:0000256" key="7">
    <source>
        <dbReference type="ARBA" id="ARBA00022989"/>
    </source>
</evidence>
<dbReference type="Gene3D" id="3.55.40.10">
    <property type="entry name" value="minor pseudopilin epsh domain"/>
    <property type="match status" value="1"/>
</dbReference>
<comment type="caution">
    <text evidence="13">The sequence shown here is derived from an EMBL/GenBank/DDBJ whole genome shotgun (WGS) entry which is preliminary data.</text>
</comment>
<evidence type="ECO:0000256" key="11">
    <source>
        <dbReference type="SAM" id="Phobius"/>
    </source>
</evidence>
<keyword evidence="14" id="KW-1185">Reference proteome</keyword>
<evidence type="ECO:0000256" key="10">
    <source>
        <dbReference type="ARBA" id="ARBA00030775"/>
    </source>
</evidence>
<name>A0A4U6QS69_9GAMM</name>
<evidence type="ECO:0000256" key="3">
    <source>
        <dbReference type="ARBA" id="ARBA00022475"/>
    </source>
</evidence>
<accession>A0A4U6QS69</accession>
<keyword evidence="3" id="KW-1003">Cell membrane</keyword>
<reference evidence="13 14" key="1">
    <citation type="submission" date="2019-05" db="EMBL/GenBank/DDBJ databases">
        <title>Marinobacter panjinensis sp. nov., a moderately halophilic bacterium isolated from sea tidal flat environment.</title>
        <authorList>
            <person name="Yang W."/>
            <person name="An M."/>
            <person name="He W."/>
            <person name="Luo X."/>
            <person name="Zhu L."/>
            <person name="Chen G."/>
            <person name="Zhang Y."/>
            <person name="Wang Y."/>
        </authorList>
    </citation>
    <scope>NUCLEOTIDE SEQUENCE [LARGE SCALE GENOMIC DNA]</scope>
    <source>
        <strain evidence="13 14">PJ-16</strain>
    </source>
</reference>
<comment type="subcellular location">
    <subcellularLocation>
        <location evidence="1">Cell inner membrane</location>
        <topology evidence="1">Single-pass membrane protein</topology>
    </subcellularLocation>
</comment>
<dbReference type="GO" id="GO:0015628">
    <property type="term" value="P:protein secretion by the type II secretion system"/>
    <property type="evidence" value="ECO:0007669"/>
    <property type="project" value="InterPro"/>
</dbReference>
<evidence type="ECO:0000259" key="12">
    <source>
        <dbReference type="Pfam" id="PF12019"/>
    </source>
</evidence>
<dbReference type="OrthoDB" id="6886961at2"/>
<dbReference type="GO" id="GO:0015627">
    <property type="term" value="C:type II protein secretion system complex"/>
    <property type="evidence" value="ECO:0007669"/>
    <property type="project" value="InterPro"/>
</dbReference>
<dbReference type="InterPro" id="IPR012902">
    <property type="entry name" value="N_methyl_site"/>
</dbReference>
<dbReference type="EMBL" id="SZYH01000003">
    <property type="protein sequence ID" value="TKV63419.1"/>
    <property type="molecule type" value="Genomic_DNA"/>
</dbReference>
<evidence type="ECO:0000256" key="1">
    <source>
        <dbReference type="ARBA" id="ARBA00004377"/>
    </source>
</evidence>
<keyword evidence="4" id="KW-0488">Methylation</keyword>
<evidence type="ECO:0000256" key="4">
    <source>
        <dbReference type="ARBA" id="ARBA00022481"/>
    </source>
</evidence>
<dbReference type="InterPro" id="IPR022346">
    <property type="entry name" value="T2SS_GspH"/>
</dbReference>
<keyword evidence="6 11" id="KW-0812">Transmembrane</keyword>
<dbReference type="GO" id="GO:0005886">
    <property type="term" value="C:plasma membrane"/>
    <property type="evidence" value="ECO:0007669"/>
    <property type="project" value="UniProtKB-SubCell"/>
</dbReference>
<dbReference type="SUPFAM" id="SSF54523">
    <property type="entry name" value="Pili subunits"/>
    <property type="match status" value="1"/>
</dbReference>
<keyword evidence="7 11" id="KW-1133">Transmembrane helix</keyword>
<evidence type="ECO:0000256" key="6">
    <source>
        <dbReference type="ARBA" id="ARBA00022692"/>
    </source>
</evidence>
<protein>
    <recommendedName>
        <fullName evidence="2">Type II secretion system protein H</fullName>
    </recommendedName>
    <alternativeName>
        <fullName evidence="10">General secretion pathway protein H</fullName>
    </alternativeName>
</protein>
<evidence type="ECO:0000313" key="13">
    <source>
        <dbReference type="EMBL" id="TKV63419.1"/>
    </source>
</evidence>
<gene>
    <name evidence="13" type="ORF">FDP08_19335</name>
</gene>